<evidence type="ECO:0000313" key="13">
    <source>
        <dbReference type="Proteomes" id="UP000233750"/>
    </source>
</evidence>
<evidence type="ECO:0000256" key="6">
    <source>
        <dbReference type="ARBA" id="ARBA00022695"/>
    </source>
</evidence>
<evidence type="ECO:0000313" key="11">
    <source>
        <dbReference type="EMBL" id="MBB2505474.1"/>
    </source>
</evidence>
<dbReference type="Pfam" id="PF14579">
    <property type="entry name" value="HHH_6"/>
    <property type="match status" value="1"/>
</dbReference>
<dbReference type="GO" id="GO:0005737">
    <property type="term" value="C:cytoplasm"/>
    <property type="evidence" value="ECO:0007669"/>
    <property type="project" value="UniProtKB-SubCell"/>
</dbReference>
<evidence type="ECO:0000256" key="1">
    <source>
        <dbReference type="ARBA" id="ARBA00004496"/>
    </source>
</evidence>
<protein>
    <recommendedName>
        <fullName evidence="4">DNA polymerase III subunit alpha</fullName>
        <ecNumber evidence="3">2.7.7.7</ecNumber>
    </recommendedName>
</protein>
<dbReference type="InterPro" id="IPR040982">
    <property type="entry name" value="DNA_pol3_finger"/>
</dbReference>
<evidence type="ECO:0000256" key="4">
    <source>
        <dbReference type="ARBA" id="ARBA00019114"/>
    </source>
</evidence>
<keyword evidence="5 11" id="KW-0808">Transferase</keyword>
<dbReference type="GO" id="GO:0008408">
    <property type="term" value="F:3'-5' exonuclease activity"/>
    <property type="evidence" value="ECO:0007669"/>
    <property type="project" value="InterPro"/>
</dbReference>
<dbReference type="CDD" id="cd04485">
    <property type="entry name" value="DnaE_OBF"/>
    <property type="match status" value="1"/>
</dbReference>
<evidence type="ECO:0000313" key="12">
    <source>
        <dbReference type="EMBL" id="PKV90886.1"/>
    </source>
</evidence>
<evidence type="ECO:0000313" key="14">
    <source>
        <dbReference type="Proteomes" id="UP000550260"/>
    </source>
</evidence>
<dbReference type="InterPro" id="IPR011708">
    <property type="entry name" value="DNA_pol3_alpha_NTPase_dom"/>
</dbReference>
<dbReference type="PANTHER" id="PTHR32294:SF0">
    <property type="entry name" value="DNA POLYMERASE III SUBUNIT ALPHA"/>
    <property type="match status" value="1"/>
</dbReference>
<evidence type="ECO:0000259" key="10">
    <source>
        <dbReference type="SMART" id="SM00481"/>
    </source>
</evidence>
<dbReference type="InterPro" id="IPR003141">
    <property type="entry name" value="Pol/His_phosphatase_N"/>
</dbReference>
<dbReference type="Proteomes" id="UP000550260">
    <property type="component" value="Unassembled WGS sequence"/>
</dbReference>
<dbReference type="Pfam" id="PF07733">
    <property type="entry name" value="DNA_pol3_alpha"/>
    <property type="match status" value="1"/>
</dbReference>
<proteinExistence type="inferred from homology"/>
<dbReference type="GO" id="GO:0003887">
    <property type="term" value="F:DNA-directed DNA polymerase activity"/>
    <property type="evidence" value="ECO:0007669"/>
    <property type="project" value="UniProtKB-KW"/>
</dbReference>
<dbReference type="InterPro" id="IPR029460">
    <property type="entry name" value="DNAPol_HHH"/>
</dbReference>
<dbReference type="OrthoDB" id="9803237at2"/>
<dbReference type="SMART" id="SM00481">
    <property type="entry name" value="POLIIIAc"/>
    <property type="match status" value="1"/>
</dbReference>
<evidence type="ECO:0000256" key="2">
    <source>
        <dbReference type="ARBA" id="ARBA00009496"/>
    </source>
</evidence>
<dbReference type="GO" id="GO:0006260">
    <property type="term" value="P:DNA replication"/>
    <property type="evidence" value="ECO:0007669"/>
    <property type="project" value="UniProtKB-KW"/>
</dbReference>
<dbReference type="Gene3D" id="3.20.20.140">
    <property type="entry name" value="Metal-dependent hydrolases"/>
    <property type="match status" value="1"/>
</dbReference>
<dbReference type="EC" id="2.7.7.7" evidence="3"/>
<dbReference type="NCBIfam" id="TIGR00594">
    <property type="entry name" value="polc"/>
    <property type="match status" value="1"/>
</dbReference>
<dbReference type="AlphaFoldDB" id="A0A2N3WAI7"/>
<dbReference type="InterPro" id="IPR041931">
    <property type="entry name" value="DNA_pol3_alpha_thumb_dom"/>
</dbReference>
<dbReference type="CDD" id="cd12113">
    <property type="entry name" value="PHP_PolIIIA_DnaE3"/>
    <property type="match status" value="1"/>
</dbReference>
<sequence length="1196" mass="131690">MSNDSFVHLHVHTEYSMLDGAAKIGPLFEEAARLGMPAVGMTDHGNMYGGDEFYQTSKKHGIKPIIGIEAYIAPESRFHKKPVFWGQASQRGSDEFGEGGDVSGGGAYTHMTMVAGNATGLRNLFKLSSLASIQGYYRKPRMDRELIAENAEGIIATTGCPSGEVQTRLRLGQREAAIQAASDYKDIFGAGNFYLELMDHGLPIERSVREGLLEIGKLLDLPPLATNDSHYVTKDQADTHSALLCVQAGKTLNDPTRFKFDGDGYFLKSAQEMREYWDKEVPGAADNTLLIAERVESYEDVYAHKDRMPVFDVPEGHTEASWLRHQVAEGLKWRFPEGIPEGYEERCDYELNVIEGKGFPAYFLIVADLIQHAREVGILVGPGRGSAAGALVAYALGITNLDPIPQKLLFERFLNPERMSMPDIDIDFDDRRRGEMIRYATEKYGADRVAQVITFGTIKTKAAIKDSARVHFGQPGYSIADRISKALPPPIMAKDIPLSGIVDSKHERYAEAAEVRTLVETDEECKTIFETARGLEGLIRNAGVHACAVIMSSEPLTDAIPVWQRDDGSIITGWDYPSCEAIGLLKMDFLGLRNLTVIGDALDNIKANRGEEIDLDRLGFDDPEAYKLLGRGDTLGVFQLDGGAMRDLLRRMQPTGFEDIIAVLALYRPGPMGMNAHNDYADRKNNRQQIKPIHPQLEEPLREILSETYGLIVYQEQIMQIAQKVAGYTMGRADTLRRAMGKKKKEVLEKEYEGFEEGMKSSPLVEGGFSPEAVKALWDTILPFAGYAFNKSHAAAYGLIAYWTAYLKANYTAEYMAALLTSVGDNKDKSAIYLSECRRLGIKVLPPDVNESALRFAAVGNDIRFGLGAVRNVGANVVESIIKTREEKGKYSSFTDFLDKSELVACNKRVIESLIKAGAFDSMGHTRLSMIQVHEDAVEAVVPLKRQEAMGQFDLFGSFGADDGDAAEAAPSSSPLAHLKFGEEEYPRKQLLAYEREMLGLYVSAHPLDGAERILRKHAPKPIAALLADPPKEGEVVISGLLTSLERRVNKKGEPWAICTVEDMDAAIEVLFFAKAYSMFAADLVEDNAVLVKGRVNWREDKMSVFGGGLVPLDLSEIGNGDEEPPLVLLAAAEKIDQAVVSELKSTLLAHKGDTPVHLKLVGKNQTVFALYDYPVKVSSMLIGELKGIPGITANT</sequence>
<evidence type="ECO:0000256" key="7">
    <source>
        <dbReference type="ARBA" id="ARBA00022705"/>
    </source>
</evidence>
<dbReference type="EMBL" id="PJMY01000003">
    <property type="protein sequence ID" value="PKV90886.1"/>
    <property type="molecule type" value="Genomic_DNA"/>
</dbReference>
<dbReference type="EMBL" id="JACJHR010000106">
    <property type="protein sequence ID" value="MBB2505474.1"/>
    <property type="molecule type" value="Genomic_DNA"/>
</dbReference>
<accession>A0A2N3WAI7</accession>
<dbReference type="NCBIfam" id="NF004226">
    <property type="entry name" value="PRK05673.1"/>
    <property type="match status" value="1"/>
</dbReference>
<organism evidence="12 13">
    <name type="scientific">Amycolatopsis echigonensis</name>
    <dbReference type="NCBI Taxonomy" id="2576905"/>
    <lineage>
        <taxon>Bacteria</taxon>
        <taxon>Bacillati</taxon>
        <taxon>Actinomycetota</taxon>
        <taxon>Actinomycetes</taxon>
        <taxon>Pseudonocardiales</taxon>
        <taxon>Pseudonocardiaceae</taxon>
        <taxon>Amycolatopsis</taxon>
    </lineage>
</organism>
<keyword evidence="8" id="KW-0239">DNA-directed DNA polymerase</keyword>
<evidence type="ECO:0000256" key="9">
    <source>
        <dbReference type="ARBA" id="ARBA00049244"/>
    </source>
</evidence>
<dbReference type="Gene3D" id="1.10.150.870">
    <property type="match status" value="1"/>
</dbReference>
<dbReference type="InterPro" id="IPR004365">
    <property type="entry name" value="NA-bd_OB_tRNA"/>
</dbReference>
<keyword evidence="7" id="KW-0235">DNA replication</keyword>
<comment type="similarity">
    <text evidence="2">Belongs to the DNA polymerase type-C family. DnaE subfamily.</text>
</comment>
<dbReference type="InterPro" id="IPR004013">
    <property type="entry name" value="PHP_dom"/>
</dbReference>
<accession>A0A8E1W8J4</accession>
<evidence type="ECO:0000256" key="5">
    <source>
        <dbReference type="ARBA" id="ARBA00022679"/>
    </source>
</evidence>
<dbReference type="Pfam" id="PF17657">
    <property type="entry name" value="DNA_pol3_finger"/>
    <property type="match status" value="1"/>
</dbReference>
<comment type="subcellular location">
    <subcellularLocation>
        <location evidence="1">Cytoplasm</location>
    </subcellularLocation>
</comment>
<dbReference type="Pfam" id="PF01336">
    <property type="entry name" value="tRNA_anti-codon"/>
    <property type="match status" value="1"/>
</dbReference>
<comment type="catalytic activity">
    <reaction evidence="9">
        <text>DNA(n) + a 2'-deoxyribonucleoside 5'-triphosphate = DNA(n+1) + diphosphate</text>
        <dbReference type="Rhea" id="RHEA:22508"/>
        <dbReference type="Rhea" id="RHEA-COMP:17339"/>
        <dbReference type="Rhea" id="RHEA-COMP:17340"/>
        <dbReference type="ChEBI" id="CHEBI:33019"/>
        <dbReference type="ChEBI" id="CHEBI:61560"/>
        <dbReference type="ChEBI" id="CHEBI:173112"/>
        <dbReference type="EC" id="2.7.7.7"/>
    </reaction>
</comment>
<keyword evidence="13" id="KW-1185">Reference proteome</keyword>
<gene>
    <name evidence="11" type="primary">dnaE</name>
    <name evidence="12" type="ORF">ATK30_1643</name>
    <name evidence="11" type="ORF">H5411_40940</name>
</gene>
<reference evidence="12 13" key="1">
    <citation type="submission" date="2017-12" db="EMBL/GenBank/DDBJ databases">
        <title>Sequencing the genomes of 1000 Actinobacteria strains.</title>
        <authorList>
            <person name="Klenk H.-P."/>
        </authorList>
    </citation>
    <scope>NUCLEOTIDE SEQUENCE [LARGE SCALE GENOMIC DNA]</scope>
    <source>
        <strain evidence="12 13">DSM 45165</strain>
    </source>
</reference>
<reference evidence="11 14" key="2">
    <citation type="submission" date="2020-08" db="EMBL/GenBank/DDBJ databases">
        <title>Amycolatopsis echigonensis JCM 21831.</title>
        <authorList>
            <person name="Tedsree N."/>
            <person name="Kuncharoen N."/>
            <person name="Likhitwitayawuid K."/>
            <person name="Tanasupawat S."/>
        </authorList>
    </citation>
    <scope>NUCLEOTIDE SEQUENCE [LARGE SCALE GENOMIC DNA]</scope>
    <source>
        <strain evidence="11 14">JCM 21831</strain>
    </source>
</reference>
<comment type="caution">
    <text evidence="12">The sequence shown here is derived from an EMBL/GenBank/DDBJ whole genome shotgun (WGS) entry which is preliminary data.</text>
</comment>
<keyword evidence="6 11" id="KW-0548">Nucleotidyltransferase</keyword>
<dbReference type="SUPFAM" id="SSF89550">
    <property type="entry name" value="PHP domain-like"/>
    <property type="match status" value="1"/>
</dbReference>
<dbReference type="InterPro" id="IPR016195">
    <property type="entry name" value="Pol/histidinol_Pase-like"/>
</dbReference>
<dbReference type="Gene3D" id="1.10.10.1600">
    <property type="entry name" value="Bacterial DNA polymerase III alpha subunit, thumb domain"/>
    <property type="match status" value="1"/>
</dbReference>
<evidence type="ECO:0000256" key="3">
    <source>
        <dbReference type="ARBA" id="ARBA00012417"/>
    </source>
</evidence>
<dbReference type="Pfam" id="PF02811">
    <property type="entry name" value="PHP"/>
    <property type="match status" value="1"/>
</dbReference>
<name>A0A2N3WAI7_9PSEU</name>
<dbReference type="GO" id="GO:0003676">
    <property type="term" value="F:nucleic acid binding"/>
    <property type="evidence" value="ECO:0007669"/>
    <property type="project" value="InterPro"/>
</dbReference>
<evidence type="ECO:0000256" key="8">
    <source>
        <dbReference type="ARBA" id="ARBA00022932"/>
    </source>
</evidence>
<feature type="domain" description="Polymerase/histidinol phosphatase N-terminal" evidence="10">
    <location>
        <begin position="7"/>
        <end position="74"/>
    </location>
</feature>
<dbReference type="Proteomes" id="UP000233750">
    <property type="component" value="Unassembled WGS sequence"/>
</dbReference>
<dbReference type="PANTHER" id="PTHR32294">
    <property type="entry name" value="DNA POLYMERASE III SUBUNIT ALPHA"/>
    <property type="match status" value="1"/>
</dbReference>
<dbReference type="RefSeq" id="WP_101435029.1">
    <property type="nucleotide sequence ID" value="NZ_JACJHR010000106.1"/>
</dbReference>
<dbReference type="InterPro" id="IPR004805">
    <property type="entry name" value="DnaE2/DnaE/PolC"/>
</dbReference>